<reference evidence="1" key="2">
    <citation type="submission" date="2020-11" db="EMBL/GenBank/DDBJ databases">
        <authorList>
            <person name="McCartney M.A."/>
            <person name="Auch B."/>
            <person name="Kono T."/>
            <person name="Mallez S."/>
            <person name="Becker A."/>
            <person name="Gohl D.M."/>
            <person name="Silverstein K.A.T."/>
            <person name="Koren S."/>
            <person name="Bechman K.B."/>
            <person name="Herman A."/>
            <person name="Abrahante J.E."/>
            <person name="Garbe J."/>
        </authorList>
    </citation>
    <scope>NUCLEOTIDE SEQUENCE</scope>
    <source>
        <strain evidence="1">Duluth1</strain>
        <tissue evidence="1">Whole animal</tissue>
    </source>
</reference>
<evidence type="ECO:0000313" key="1">
    <source>
        <dbReference type="EMBL" id="KAH3705455.1"/>
    </source>
</evidence>
<gene>
    <name evidence="1" type="ORF">DPMN_080529</name>
    <name evidence="2" type="ORF">DPMN_136401</name>
</gene>
<proteinExistence type="predicted"/>
<protein>
    <submittedName>
        <fullName evidence="1">Uncharacterized protein</fullName>
    </submittedName>
</protein>
<accession>A0A9D3YV80</accession>
<comment type="caution">
    <text evidence="1">The sequence shown here is derived from an EMBL/GenBank/DDBJ whole genome shotgun (WGS) entry which is preliminary data.</text>
</comment>
<dbReference type="EMBL" id="JAIWYP010000006">
    <property type="protein sequence ID" value="KAH3808053.1"/>
    <property type="molecule type" value="Genomic_DNA"/>
</dbReference>
<evidence type="ECO:0000313" key="3">
    <source>
        <dbReference type="Proteomes" id="UP000828390"/>
    </source>
</evidence>
<reference evidence="1" key="1">
    <citation type="journal article" date="2019" name="bioRxiv">
        <title>The Genome of the Zebra Mussel, Dreissena polymorpha: A Resource for Invasive Species Research.</title>
        <authorList>
            <person name="McCartney M.A."/>
            <person name="Auch B."/>
            <person name="Kono T."/>
            <person name="Mallez S."/>
            <person name="Zhang Y."/>
            <person name="Obille A."/>
            <person name="Becker A."/>
            <person name="Abrahante J.E."/>
            <person name="Garbe J."/>
            <person name="Badalamenti J.P."/>
            <person name="Herman A."/>
            <person name="Mangelson H."/>
            <person name="Liachko I."/>
            <person name="Sullivan S."/>
            <person name="Sone E.D."/>
            <person name="Koren S."/>
            <person name="Silverstein K.A.T."/>
            <person name="Beckman K.B."/>
            <person name="Gohl D.M."/>
        </authorList>
    </citation>
    <scope>NUCLEOTIDE SEQUENCE</scope>
    <source>
        <strain evidence="1">Duluth1</strain>
        <tissue evidence="1">Whole animal</tissue>
    </source>
</reference>
<evidence type="ECO:0000313" key="2">
    <source>
        <dbReference type="EMBL" id="KAH3808053.1"/>
    </source>
</evidence>
<keyword evidence="3" id="KW-1185">Reference proteome</keyword>
<name>A0A9D3YV80_DREPO</name>
<sequence length="53" mass="6241">MECHYLDEHHRPMKSVSSFHQTKTKVIYMNCIVVHLTELARNKWGLPLLGKYG</sequence>
<dbReference type="EMBL" id="JAIWYP010000015">
    <property type="protein sequence ID" value="KAH3705455.1"/>
    <property type="molecule type" value="Genomic_DNA"/>
</dbReference>
<organism evidence="1 3">
    <name type="scientific">Dreissena polymorpha</name>
    <name type="common">Zebra mussel</name>
    <name type="synonym">Mytilus polymorpha</name>
    <dbReference type="NCBI Taxonomy" id="45954"/>
    <lineage>
        <taxon>Eukaryota</taxon>
        <taxon>Metazoa</taxon>
        <taxon>Spiralia</taxon>
        <taxon>Lophotrochozoa</taxon>
        <taxon>Mollusca</taxon>
        <taxon>Bivalvia</taxon>
        <taxon>Autobranchia</taxon>
        <taxon>Heteroconchia</taxon>
        <taxon>Euheterodonta</taxon>
        <taxon>Imparidentia</taxon>
        <taxon>Neoheterodontei</taxon>
        <taxon>Myida</taxon>
        <taxon>Dreissenoidea</taxon>
        <taxon>Dreissenidae</taxon>
        <taxon>Dreissena</taxon>
    </lineage>
</organism>
<dbReference type="Proteomes" id="UP000828390">
    <property type="component" value="Unassembled WGS sequence"/>
</dbReference>
<dbReference type="AlphaFoldDB" id="A0A9D3YV80"/>